<protein>
    <submittedName>
        <fullName evidence="1">Uncharacterized protein</fullName>
    </submittedName>
</protein>
<accession>A0A370FY00</accession>
<keyword evidence="2" id="KW-1185">Reference proteome</keyword>
<gene>
    <name evidence="1" type="ORF">C7453_1102</name>
</gene>
<name>A0A370FY00_GLULI</name>
<reference evidence="1 2" key="1">
    <citation type="submission" date="2018-07" db="EMBL/GenBank/DDBJ databases">
        <title>Genomic Encyclopedia of Type Strains, Phase IV (KMG-IV): sequencing the most valuable type-strain genomes for metagenomic binning, comparative biology and taxonomic classification.</title>
        <authorList>
            <person name="Goeker M."/>
        </authorList>
    </citation>
    <scope>NUCLEOTIDE SEQUENCE [LARGE SCALE GENOMIC DNA]</scope>
    <source>
        <strain evidence="1 2">DSM 5603</strain>
    </source>
</reference>
<sequence length="48" mass="5164">MPPDAAFLLRDEAQGETGRSGGVFQGQATLLADGTQPLSYWSNAIRLR</sequence>
<evidence type="ECO:0000313" key="1">
    <source>
        <dbReference type="EMBL" id="RDI36335.1"/>
    </source>
</evidence>
<dbReference type="AlphaFoldDB" id="A0A370FY00"/>
<organism evidence="1 2">
    <name type="scientific">Gluconacetobacter liquefaciens</name>
    <name type="common">Acetobacter liquefaciens</name>
    <dbReference type="NCBI Taxonomy" id="89584"/>
    <lineage>
        <taxon>Bacteria</taxon>
        <taxon>Pseudomonadati</taxon>
        <taxon>Pseudomonadota</taxon>
        <taxon>Alphaproteobacteria</taxon>
        <taxon>Acetobacterales</taxon>
        <taxon>Acetobacteraceae</taxon>
        <taxon>Gluconacetobacter</taxon>
    </lineage>
</organism>
<comment type="caution">
    <text evidence="1">The sequence shown here is derived from an EMBL/GenBank/DDBJ whole genome shotgun (WGS) entry which is preliminary data.</text>
</comment>
<dbReference type="Proteomes" id="UP000254958">
    <property type="component" value="Unassembled WGS sequence"/>
</dbReference>
<proteinExistence type="predicted"/>
<dbReference type="EMBL" id="QQAW01000010">
    <property type="protein sequence ID" value="RDI36335.1"/>
    <property type="molecule type" value="Genomic_DNA"/>
</dbReference>
<evidence type="ECO:0000313" key="2">
    <source>
        <dbReference type="Proteomes" id="UP000254958"/>
    </source>
</evidence>